<dbReference type="EnsemblPlants" id="OBART11G19310.1">
    <property type="protein sequence ID" value="OBART11G19310.1"/>
    <property type="gene ID" value="OBART11G19310"/>
</dbReference>
<reference evidence="2" key="1">
    <citation type="journal article" date="2009" name="Rice">
        <title>De Novo Next Generation Sequencing of Plant Genomes.</title>
        <authorList>
            <person name="Rounsley S."/>
            <person name="Marri P.R."/>
            <person name="Yu Y."/>
            <person name="He R."/>
            <person name="Sisneros N."/>
            <person name="Goicoechea J.L."/>
            <person name="Lee S.J."/>
            <person name="Angelova A."/>
            <person name="Kudrna D."/>
            <person name="Luo M."/>
            <person name="Affourtit J."/>
            <person name="Desany B."/>
            <person name="Knight J."/>
            <person name="Niazi F."/>
            <person name="Egholm M."/>
            <person name="Wing R.A."/>
        </authorList>
    </citation>
    <scope>NUCLEOTIDE SEQUENCE [LARGE SCALE GENOMIC DNA]</scope>
    <source>
        <strain evidence="2">cv. IRGC 105608</strain>
    </source>
</reference>
<name>A0A0D3HNU0_9ORYZ</name>
<proteinExistence type="predicted"/>
<dbReference type="PaxDb" id="65489-OBART11G19310.1"/>
<protein>
    <submittedName>
        <fullName evidence="2">Uncharacterized protein</fullName>
    </submittedName>
</protein>
<feature type="compositionally biased region" description="Basic and acidic residues" evidence="1">
    <location>
        <begin position="68"/>
        <end position="83"/>
    </location>
</feature>
<dbReference type="Gramene" id="OBART11G19310.1">
    <property type="protein sequence ID" value="OBART11G19310.1"/>
    <property type="gene ID" value="OBART11G19310"/>
</dbReference>
<keyword evidence="3" id="KW-1185">Reference proteome</keyword>
<dbReference type="AlphaFoldDB" id="A0A0D3HNU0"/>
<feature type="compositionally biased region" description="Acidic residues" evidence="1">
    <location>
        <begin position="84"/>
        <end position="95"/>
    </location>
</feature>
<evidence type="ECO:0000256" key="1">
    <source>
        <dbReference type="SAM" id="MobiDB-lite"/>
    </source>
</evidence>
<dbReference type="HOGENOM" id="CLU_2376141_0_0_1"/>
<dbReference type="Proteomes" id="UP000026960">
    <property type="component" value="Chromosome 11"/>
</dbReference>
<organism evidence="2">
    <name type="scientific">Oryza barthii</name>
    <dbReference type="NCBI Taxonomy" id="65489"/>
    <lineage>
        <taxon>Eukaryota</taxon>
        <taxon>Viridiplantae</taxon>
        <taxon>Streptophyta</taxon>
        <taxon>Embryophyta</taxon>
        <taxon>Tracheophyta</taxon>
        <taxon>Spermatophyta</taxon>
        <taxon>Magnoliopsida</taxon>
        <taxon>Liliopsida</taxon>
        <taxon>Poales</taxon>
        <taxon>Poaceae</taxon>
        <taxon>BOP clade</taxon>
        <taxon>Oryzoideae</taxon>
        <taxon>Oryzeae</taxon>
        <taxon>Oryzinae</taxon>
        <taxon>Oryza</taxon>
    </lineage>
</organism>
<evidence type="ECO:0000313" key="2">
    <source>
        <dbReference type="EnsemblPlants" id="OBART11G19310.1"/>
    </source>
</evidence>
<sequence>MEAADLASRRVKEAATGKGAQTVKEAATDDLGAKGEGGSGRSPGLADPVVPNHLETGSGANDLGATTSDDHRCSATKKRPPELRDEEDPPEISRI</sequence>
<evidence type="ECO:0000313" key="3">
    <source>
        <dbReference type="Proteomes" id="UP000026960"/>
    </source>
</evidence>
<accession>A0A0D3HNU0</accession>
<reference evidence="2" key="2">
    <citation type="submission" date="2015-03" db="UniProtKB">
        <authorList>
            <consortium name="EnsemblPlants"/>
        </authorList>
    </citation>
    <scope>IDENTIFICATION</scope>
</reference>
<feature type="region of interest" description="Disordered" evidence="1">
    <location>
        <begin position="1"/>
        <end position="95"/>
    </location>
</feature>